<evidence type="ECO:0000256" key="9">
    <source>
        <dbReference type="ARBA" id="ARBA00023150"/>
    </source>
</evidence>
<dbReference type="InterPro" id="IPR006638">
    <property type="entry name" value="Elp3/MiaA/NifB-like_rSAM"/>
</dbReference>
<proteinExistence type="inferred from homology"/>
<dbReference type="UniPathway" id="UPA00344"/>
<dbReference type="EC" id="4.1.99.22" evidence="1 12"/>
<dbReference type="InterPro" id="IPR010505">
    <property type="entry name" value="MoaA_twitch"/>
</dbReference>
<feature type="binding site" evidence="12">
    <location>
        <position position="272"/>
    </location>
    <ligand>
        <name>[4Fe-4S] cluster</name>
        <dbReference type="ChEBI" id="CHEBI:49883"/>
        <label>2</label>
        <note>4Fe-4S-substrate</note>
    </ligand>
</feature>
<comment type="caution">
    <text evidence="14">The sequence shown here is derived from an EMBL/GenBank/DDBJ whole genome shotgun (WGS) entry which is preliminary data.</text>
</comment>
<keyword evidence="8 12" id="KW-0342">GTP-binding</keyword>
<dbReference type="NCBIfam" id="TIGR02666">
    <property type="entry name" value="moaA"/>
    <property type="match status" value="1"/>
</dbReference>
<feature type="binding site" evidence="12">
    <location>
        <position position="28"/>
    </location>
    <ligand>
        <name>[4Fe-4S] cluster</name>
        <dbReference type="ChEBI" id="CHEBI:49883"/>
        <label>1</label>
        <note>4Fe-4S-S-AdoMet</note>
    </ligand>
</feature>
<feature type="binding site" evidence="12">
    <location>
        <position position="17"/>
    </location>
    <ligand>
        <name>GTP</name>
        <dbReference type="ChEBI" id="CHEBI:37565"/>
    </ligand>
</feature>
<name>A0A832E9F6_9BACT</name>
<dbReference type="InterPro" id="IPR000385">
    <property type="entry name" value="MoaA_NifB_PqqE_Fe-S-bd_CS"/>
</dbReference>
<evidence type="ECO:0000256" key="3">
    <source>
        <dbReference type="ARBA" id="ARBA00022691"/>
    </source>
</evidence>
<evidence type="ECO:0000256" key="1">
    <source>
        <dbReference type="ARBA" id="ARBA00012167"/>
    </source>
</evidence>
<dbReference type="SUPFAM" id="SSF102114">
    <property type="entry name" value="Radical SAM enzymes"/>
    <property type="match status" value="1"/>
</dbReference>
<feature type="binding site" evidence="12">
    <location>
        <position position="255"/>
    </location>
    <ligand>
        <name>[4Fe-4S] cluster</name>
        <dbReference type="ChEBI" id="CHEBI:49883"/>
        <label>2</label>
        <note>4Fe-4S-substrate</note>
    </ligand>
</feature>
<dbReference type="InterPro" id="IPR013785">
    <property type="entry name" value="Aldolase_TIM"/>
</dbReference>
<evidence type="ECO:0000256" key="4">
    <source>
        <dbReference type="ARBA" id="ARBA00022723"/>
    </source>
</evidence>
<keyword evidence="9 12" id="KW-0501">Molybdenum cofactor biosynthesis</keyword>
<evidence type="ECO:0000256" key="8">
    <source>
        <dbReference type="ARBA" id="ARBA00023134"/>
    </source>
</evidence>
<dbReference type="CDD" id="cd01335">
    <property type="entry name" value="Radical_SAM"/>
    <property type="match status" value="1"/>
</dbReference>
<dbReference type="Gene3D" id="3.20.20.70">
    <property type="entry name" value="Aldolase class I"/>
    <property type="match status" value="1"/>
</dbReference>
<feature type="binding site" evidence="12">
    <location>
        <position position="258"/>
    </location>
    <ligand>
        <name>[4Fe-4S] cluster</name>
        <dbReference type="ChEBI" id="CHEBI:49883"/>
        <label>2</label>
        <note>4Fe-4S-substrate</note>
    </ligand>
</feature>
<dbReference type="GO" id="GO:0005525">
    <property type="term" value="F:GTP binding"/>
    <property type="evidence" value="ECO:0007669"/>
    <property type="project" value="UniProtKB-UniRule"/>
</dbReference>
<protein>
    <recommendedName>
        <fullName evidence="1 12">GTP 3',8-cyclase</fullName>
        <ecNumber evidence="1 12">4.1.99.22</ecNumber>
    </recommendedName>
    <alternativeName>
        <fullName evidence="12">Molybdenum cofactor biosynthesis protein A</fullName>
    </alternativeName>
</protein>
<dbReference type="PANTHER" id="PTHR22960">
    <property type="entry name" value="MOLYBDOPTERIN COFACTOR SYNTHESIS PROTEIN A"/>
    <property type="match status" value="1"/>
</dbReference>
<dbReference type="AlphaFoldDB" id="A0A832E9F6"/>
<dbReference type="Pfam" id="PF06463">
    <property type="entry name" value="Mob_synth_C"/>
    <property type="match status" value="1"/>
</dbReference>
<reference evidence="14" key="1">
    <citation type="journal article" date="2020" name="mSystems">
        <title>Genome- and Community-Level Interaction Insights into Carbon Utilization and Element Cycling Functions of Hydrothermarchaeota in Hydrothermal Sediment.</title>
        <authorList>
            <person name="Zhou Z."/>
            <person name="Liu Y."/>
            <person name="Xu W."/>
            <person name="Pan J."/>
            <person name="Luo Z.H."/>
            <person name="Li M."/>
        </authorList>
    </citation>
    <scope>NUCLEOTIDE SEQUENCE [LARGE SCALE GENOMIC DNA]</scope>
    <source>
        <strain evidence="14">SpSt-456</strain>
    </source>
</reference>
<dbReference type="GO" id="GO:0051539">
    <property type="term" value="F:4 iron, 4 sulfur cluster binding"/>
    <property type="evidence" value="ECO:0007669"/>
    <property type="project" value="UniProtKB-UniRule"/>
</dbReference>
<evidence type="ECO:0000313" key="14">
    <source>
        <dbReference type="EMBL" id="HFK96157.1"/>
    </source>
</evidence>
<dbReference type="PROSITE" id="PS51918">
    <property type="entry name" value="RADICAL_SAM"/>
    <property type="match status" value="1"/>
</dbReference>
<keyword evidence="2 12" id="KW-0004">4Fe-4S</keyword>
<feature type="binding site" evidence="12">
    <location>
        <position position="30"/>
    </location>
    <ligand>
        <name>S-adenosyl-L-methionine</name>
        <dbReference type="ChEBI" id="CHEBI:59789"/>
    </ligand>
</feature>
<dbReference type="InterPro" id="IPR058240">
    <property type="entry name" value="rSAM_sf"/>
</dbReference>
<accession>A0A832E9F6</accession>
<feature type="binding site" evidence="12">
    <location>
        <position position="31"/>
    </location>
    <ligand>
        <name>[4Fe-4S] cluster</name>
        <dbReference type="ChEBI" id="CHEBI:49883"/>
        <label>1</label>
        <note>4Fe-4S-S-AdoMet</note>
    </ligand>
</feature>
<dbReference type="InterPro" id="IPR013483">
    <property type="entry name" value="MoaA"/>
</dbReference>
<evidence type="ECO:0000256" key="7">
    <source>
        <dbReference type="ARBA" id="ARBA00023014"/>
    </source>
</evidence>
<evidence type="ECO:0000256" key="2">
    <source>
        <dbReference type="ARBA" id="ARBA00022485"/>
    </source>
</evidence>
<feature type="binding site" evidence="12">
    <location>
        <position position="159"/>
    </location>
    <ligand>
        <name>GTP</name>
        <dbReference type="ChEBI" id="CHEBI:37565"/>
    </ligand>
</feature>
<evidence type="ECO:0000256" key="6">
    <source>
        <dbReference type="ARBA" id="ARBA00023004"/>
    </source>
</evidence>
<dbReference type="PROSITE" id="PS01305">
    <property type="entry name" value="MOAA_NIFB_PQQE"/>
    <property type="match status" value="1"/>
</dbReference>
<evidence type="ECO:0000256" key="10">
    <source>
        <dbReference type="ARBA" id="ARBA00023239"/>
    </source>
</evidence>
<keyword evidence="7 12" id="KW-0411">Iron-sulfur</keyword>
<keyword evidence="3 12" id="KW-0949">S-adenosyl-L-methionine</keyword>
<dbReference type="GO" id="GO:1904047">
    <property type="term" value="F:S-adenosyl-L-methionine binding"/>
    <property type="evidence" value="ECO:0007669"/>
    <property type="project" value="UniProtKB-UniRule"/>
</dbReference>
<dbReference type="HAMAP" id="MF_01225_B">
    <property type="entry name" value="MoaA_B"/>
    <property type="match status" value="1"/>
</dbReference>
<keyword evidence="4 12" id="KW-0479">Metal-binding</keyword>
<evidence type="ECO:0000256" key="5">
    <source>
        <dbReference type="ARBA" id="ARBA00022741"/>
    </source>
</evidence>
<comment type="catalytic activity">
    <reaction evidence="11 12">
        <text>GTP + AH2 + S-adenosyl-L-methionine = (8S)-3',8-cyclo-7,8-dihydroguanosine 5'-triphosphate + 5'-deoxyadenosine + L-methionine + A + H(+)</text>
        <dbReference type="Rhea" id="RHEA:49576"/>
        <dbReference type="ChEBI" id="CHEBI:13193"/>
        <dbReference type="ChEBI" id="CHEBI:15378"/>
        <dbReference type="ChEBI" id="CHEBI:17319"/>
        <dbReference type="ChEBI" id="CHEBI:17499"/>
        <dbReference type="ChEBI" id="CHEBI:37565"/>
        <dbReference type="ChEBI" id="CHEBI:57844"/>
        <dbReference type="ChEBI" id="CHEBI:59789"/>
        <dbReference type="ChEBI" id="CHEBI:131766"/>
        <dbReference type="EC" id="4.1.99.22"/>
    </reaction>
</comment>
<dbReference type="GO" id="GO:0061798">
    <property type="term" value="F:GTP 3',8'-cyclase activity"/>
    <property type="evidence" value="ECO:0007669"/>
    <property type="project" value="UniProtKB-UniRule"/>
</dbReference>
<feature type="binding site" evidence="12">
    <location>
        <position position="24"/>
    </location>
    <ligand>
        <name>[4Fe-4S] cluster</name>
        <dbReference type="ChEBI" id="CHEBI:49883"/>
        <label>1</label>
        <note>4Fe-4S-S-AdoMet</note>
    </ligand>
</feature>
<dbReference type="GO" id="GO:0006777">
    <property type="term" value="P:Mo-molybdopterin cofactor biosynthetic process"/>
    <property type="evidence" value="ECO:0007669"/>
    <property type="project" value="UniProtKB-UniRule"/>
</dbReference>
<keyword evidence="6 12" id="KW-0408">Iron</keyword>
<feature type="binding site" evidence="12">
    <location>
        <position position="71"/>
    </location>
    <ligand>
        <name>S-adenosyl-L-methionine</name>
        <dbReference type="ChEBI" id="CHEBI:59789"/>
    </ligand>
</feature>
<sequence length="331" mass="36688">MAQGLIDGYQRQVDYLRLSVTDRCNLRCTYCMPAGGFRYLPHEAILRYEELLRLVRITTGLGIHKVRVTGGEPFVRKGIVSFLERLCAVSGVDDVSVTTNGVLLESMAKDLWHAGIRRINVSLDTLQPRKYAAITGLDAFDAVWRGLSAALDHGFSPVKINVVAMKGINDDEIEAMAQLTLAYPFHVRFIELMPFQPDAYEERYLASDLVVEKIEALGPLIPCSSGNGNGPARYYQFPGAPGKIGLISPMSHHFCPTCNRLRITAEGSLRTCLFADRDVDLRHPLRHGASDADIARLICEAIETKPEKHRLNEGSVPHRKCLSRPMTSIGG</sequence>
<keyword evidence="10 12" id="KW-0456">Lyase</keyword>
<organism evidence="14">
    <name type="scientific">Desulfacinum infernum</name>
    <dbReference type="NCBI Taxonomy" id="35837"/>
    <lineage>
        <taxon>Bacteria</taxon>
        <taxon>Pseudomonadati</taxon>
        <taxon>Thermodesulfobacteriota</taxon>
        <taxon>Syntrophobacteria</taxon>
        <taxon>Syntrophobacterales</taxon>
        <taxon>Syntrophobacteraceae</taxon>
        <taxon>Desulfacinum</taxon>
    </lineage>
</organism>
<feature type="domain" description="Radical SAM core" evidence="13">
    <location>
        <begin position="8"/>
        <end position="220"/>
    </location>
</feature>
<dbReference type="SFLD" id="SFLDG01383">
    <property type="entry name" value="cyclic_pyranopterin_phosphate"/>
    <property type="match status" value="1"/>
</dbReference>
<feature type="binding site" evidence="12">
    <location>
        <position position="193"/>
    </location>
    <ligand>
        <name>S-adenosyl-L-methionine</name>
        <dbReference type="ChEBI" id="CHEBI:59789"/>
    </ligand>
</feature>
<gene>
    <name evidence="12 14" type="primary">moaA</name>
    <name evidence="14" type="ORF">ENS06_02395</name>
</gene>
<feature type="binding site" evidence="12">
    <location>
        <position position="98"/>
    </location>
    <ligand>
        <name>GTP</name>
        <dbReference type="ChEBI" id="CHEBI:37565"/>
    </ligand>
</feature>
<feature type="binding site" evidence="12">
    <location>
        <position position="122"/>
    </location>
    <ligand>
        <name>S-adenosyl-L-methionine</name>
        <dbReference type="ChEBI" id="CHEBI:59789"/>
    </ligand>
</feature>
<dbReference type="SFLD" id="SFLDG01067">
    <property type="entry name" value="SPASM/twitch_domain_containing"/>
    <property type="match status" value="1"/>
</dbReference>
<comment type="subunit">
    <text evidence="12">Monomer and homodimer.</text>
</comment>
<evidence type="ECO:0000256" key="11">
    <source>
        <dbReference type="ARBA" id="ARBA00048697"/>
    </source>
</evidence>
<dbReference type="CDD" id="cd21117">
    <property type="entry name" value="Twitch_MoaA"/>
    <property type="match status" value="1"/>
</dbReference>
<dbReference type="Pfam" id="PF04055">
    <property type="entry name" value="Radical_SAM"/>
    <property type="match status" value="1"/>
</dbReference>
<dbReference type="InterPro" id="IPR007197">
    <property type="entry name" value="rSAM"/>
</dbReference>
<dbReference type="GO" id="GO:0061799">
    <property type="term" value="F:cyclic pyranopterin monophosphate synthase activity"/>
    <property type="evidence" value="ECO:0007669"/>
    <property type="project" value="TreeGrafter"/>
</dbReference>
<dbReference type="NCBIfam" id="NF001199">
    <property type="entry name" value="PRK00164.2-1"/>
    <property type="match status" value="1"/>
</dbReference>
<comment type="similarity">
    <text evidence="12">Belongs to the radical SAM superfamily. MoaA family.</text>
</comment>
<evidence type="ECO:0000256" key="12">
    <source>
        <dbReference type="HAMAP-Rule" id="MF_01225"/>
    </source>
</evidence>
<dbReference type="PANTHER" id="PTHR22960:SF0">
    <property type="entry name" value="MOLYBDENUM COFACTOR BIOSYNTHESIS PROTEIN 1"/>
    <property type="match status" value="1"/>
</dbReference>
<keyword evidence="5 12" id="KW-0547">Nucleotide-binding</keyword>
<dbReference type="SFLD" id="SFLDS00029">
    <property type="entry name" value="Radical_SAM"/>
    <property type="match status" value="1"/>
</dbReference>
<dbReference type="GO" id="GO:0046872">
    <property type="term" value="F:metal ion binding"/>
    <property type="evidence" value="ECO:0007669"/>
    <property type="project" value="UniProtKB-KW"/>
</dbReference>
<dbReference type="InterPro" id="IPR040064">
    <property type="entry name" value="MoaA-like"/>
</dbReference>
<feature type="binding site" evidence="12">
    <location>
        <position position="67"/>
    </location>
    <ligand>
        <name>GTP</name>
        <dbReference type="ChEBI" id="CHEBI:37565"/>
    </ligand>
</feature>
<dbReference type="SMART" id="SM00729">
    <property type="entry name" value="Elp3"/>
    <property type="match status" value="1"/>
</dbReference>
<dbReference type="EMBL" id="DSTK01000009">
    <property type="protein sequence ID" value="HFK96157.1"/>
    <property type="molecule type" value="Genomic_DNA"/>
</dbReference>
<feature type="binding site" evidence="12">
    <location>
        <begin position="260"/>
        <end position="262"/>
    </location>
    <ligand>
        <name>GTP</name>
        <dbReference type="ChEBI" id="CHEBI:37565"/>
    </ligand>
</feature>
<evidence type="ECO:0000259" key="13">
    <source>
        <dbReference type="PROSITE" id="PS51918"/>
    </source>
</evidence>
<comment type="function">
    <text evidence="12">Catalyzes the cyclization of GTP to (8S)-3',8-cyclo-7,8-dihydroguanosine 5'-triphosphate.</text>
</comment>
<comment type="cofactor">
    <cofactor evidence="12">
        <name>[4Fe-4S] cluster</name>
        <dbReference type="ChEBI" id="CHEBI:49883"/>
    </cofactor>
    <text evidence="12">Binds 2 [4Fe-4S] clusters. Binds 1 [4Fe-4S] cluster coordinated with 3 cysteines and an exchangeable S-adenosyl-L-methionine and 1 [4Fe-4S] cluster coordinated with 3 cysteines and the GTP-derived substrate.</text>
</comment>
<comment type="pathway">
    <text evidence="12">Cofactor biosynthesis; molybdopterin biosynthesis.</text>
</comment>
<dbReference type="SFLD" id="SFLDG01386">
    <property type="entry name" value="main_SPASM_domain-containing"/>
    <property type="match status" value="1"/>
</dbReference>
<dbReference type="InterPro" id="IPR050105">
    <property type="entry name" value="MoCo_biosynth_MoaA/MoaC"/>
</dbReference>